<accession>A0A087T9R7</accession>
<feature type="domain" description="NUP210 Ig-like" evidence="1">
    <location>
        <begin position="67"/>
        <end position="103"/>
    </location>
</feature>
<feature type="non-terminal residue" evidence="2">
    <location>
        <position position="104"/>
    </location>
</feature>
<reference evidence="2 3" key="1">
    <citation type="submission" date="2013-11" db="EMBL/GenBank/DDBJ databases">
        <title>Genome sequencing of Stegodyphus mimosarum.</title>
        <authorList>
            <person name="Bechsgaard J."/>
        </authorList>
    </citation>
    <scope>NUCLEOTIDE SEQUENCE [LARGE SCALE GENOMIC DNA]</scope>
</reference>
<dbReference type="Pfam" id="PF24902">
    <property type="entry name" value="Ig_NUP210_9th"/>
    <property type="match status" value="1"/>
</dbReference>
<sequence length="104" mass="11602">MSVLNTHFKAKYYQVLHPYGSEGNLRIIASIIGYKPSFVKDMDMPNGKVFPPINSSLNFILVEEAEVSPKKISVYNSPSNKVYLNVTKGSGYFHVEASDSKKAE</sequence>
<protein>
    <submittedName>
        <fullName evidence="2">Nuclear pore membrane glycoprotein 210</fullName>
    </submittedName>
</protein>
<organism evidence="2 3">
    <name type="scientific">Stegodyphus mimosarum</name>
    <name type="common">African social velvet spider</name>
    <dbReference type="NCBI Taxonomy" id="407821"/>
    <lineage>
        <taxon>Eukaryota</taxon>
        <taxon>Metazoa</taxon>
        <taxon>Ecdysozoa</taxon>
        <taxon>Arthropoda</taxon>
        <taxon>Chelicerata</taxon>
        <taxon>Arachnida</taxon>
        <taxon>Araneae</taxon>
        <taxon>Araneomorphae</taxon>
        <taxon>Entelegynae</taxon>
        <taxon>Eresoidea</taxon>
        <taxon>Eresidae</taxon>
        <taxon>Stegodyphus</taxon>
    </lineage>
</organism>
<dbReference type="EMBL" id="KK114188">
    <property type="protein sequence ID" value="KFM61856.1"/>
    <property type="molecule type" value="Genomic_DNA"/>
</dbReference>
<gene>
    <name evidence="2" type="ORF">X975_17921</name>
</gene>
<evidence type="ECO:0000313" key="3">
    <source>
        <dbReference type="Proteomes" id="UP000054359"/>
    </source>
</evidence>
<dbReference type="STRING" id="407821.A0A087T9R7"/>
<keyword evidence="3" id="KW-1185">Reference proteome</keyword>
<name>A0A087T9R7_STEMI</name>
<proteinExistence type="predicted"/>
<evidence type="ECO:0000259" key="1">
    <source>
        <dbReference type="Pfam" id="PF24902"/>
    </source>
</evidence>
<dbReference type="AlphaFoldDB" id="A0A087T9R7"/>
<dbReference type="InterPro" id="IPR056899">
    <property type="entry name" value="Ig_NUP210_9th"/>
</dbReference>
<dbReference type="Proteomes" id="UP000054359">
    <property type="component" value="Unassembled WGS sequence"/>
</dbReference>
<evidence type="ECO:0000313" key="2">
    <source>
        <dbReference type="EMBL" id="KFM61856.1"/>
    </source>
</evidence>